<accession>L0A6D3</accession>
<dbReference type="SUPFAM" id="SSF46689">
    <property type="entry name" value="Homeodomain-like"/>
    <property type="match status" value="1"/>
</dbReference>
<organism evidence="2 3">
    <name type="scientific">Deinococcus peraridilitoris (strain DSM 19664 / LMG 22246 / CIP 109416 / KR-200)</name>
    <dbReference type="NCBI Taxonomy" id="937777"/>
    <lineage>
        <taxon>Bacteria</taxon>
        <taxon>Thermotogati</taxon>
        <taxon>Deinococcota</taxon>
        <taxon>Deinococci</taxon>
        <taxon>Deinococcales</taxon>
        <taxon>Deinococcaceae</taxon>
        <taxon>Deinococcus</taxon>
    </lineage>
</organism>
<evidence type="ECO:0000313" key="3">
    <source>
        <dbReference type="Proteomes" id="UP000010467"/>
    </source>
</evidence>
<feature type="region of interest" description="Disordered" evidence="1">
    <location>
        <begin position="163"/>
        <end position="189"/>
    </location>
</feature>
<reference evidence="3" key="1">
    <citation type="submission" date="2012-03" db="EMBL/GenBank/DDBJ databases">
        <title>Complete sequence of plasmid 1 of Deinococcus peraridilitoris DSM 19664.</title>
        <authorList>
            <person name="Lucas S."/>
            <person name="Copeland A."/>
            <person name="Lapidus A."/>
            <person name="Glavina del Rio T."/>
            <person name="Dalin E."/>
            <person name="Tice H."/>
            <person name="Bruce D."/>
            <person name="Goodwin L."/>
            <person name="Pitluck S."/>
            <person name="Peters L."/>
            <person name="Mikhailova N."/>
            <person name="Lu M."/>
            <person name="Kyrpides N."/>
            <person name="Mavromatis K."/>
            <person name="Ivanova N."/>
            <person name="Brettin T."/>
            <person name="Detter J.C."/>
            <person name="Han C."/>
            <person name="Larimer F."/>
            <person name="Land M."/>
            <person name="Hauser L."/>
            <person name="Markowitz V."/>
            <person name="Cheng J.-F."/>
            <person name="Hugenholtz P."/>
            <person name="Woyke T."/>
            <person name="Wu D."/>
            <person name="Pukall R."/>
            <person name="Steenblock K."/>
            <person name="Brambilla E."/>
            <person name="Klenk H.-P."/>
            <person name="Eisen J.A."/>
        </authorList>
    </citation>
    <scope>NUCLEOTIDE SEQUENCE [LARGE SCALE GENOMIC DNA]</scope>
    <source>
        <strain evidence="3">DSM 19664 / LMG 22246 / CIP 109416 / KR-200</strain>
        <plasmid evidence="3">Plasmid pDEIPE01</plasmid>
    </source>
</reference>
<dbReference type="AlphaFoldDB" id="L0A6D3"/>
<dbReference type="Proteomes" id="UP000010467">
    <property type="component" value="Plasmid pDEIPE01"/>
</dbReference>
<dbReference type="OrthoDB" id="157031at2"/>
<dbReference type="HOGENOM" id="CLU_041125_3_1_0"/>
<name>L0A6D3_DEIPD</name>
<dbReference type="KEGG" id="dpd:Deipe_4014"/>
<dbReference type="Pfam" id="PF13565">
    <property type="entry name" value="HTH_32"/>
    <property type="match status" value="1"/>
</dbReference>
<dbReference type="EMBL" id="CP003383">
    <property type="protein sequence ID" value="AFZ69406.1"/>
    <property type="molecule type" value="Genomic_DNA"/>
</dbReference>
<keyword evidence="3" id="KW-1185">Reference proteome</keyword>
<dbReference type="RefSeq" id="WP_015231308.1">
    <property type="nucleotide sequence ID" value="NC_019789.1"/>
</dbReference>
<keyword evidence="2" id="KW-0614">Plasmid</keyword>
<protein>
    <submittedName>
        <fullName evidence="2">Transposase</fullName>
    </submittedName>
</protein>
<sequence>MPKLLSARPPLDPTEEARVRQLARARHAPHDLKQRAQTIVLSWDGHRTMSIAEHLGCHPQTVRERFARFNAHGLEGLNTLPGAGRKPRLTQEERGRLITLVGRTPPGRAVRDASGELVAVDVKKPALWTLDALVEVAREQGIIVGRSQVRRILQHEGVRWRQPRSWATSPDADFIPKERRSSRPTPNAR</sequence>
<dbReference type="InterPro" id="IPR009057">
    <property type="entry name" value="Homeodomain-like_sf"/>
</dbReference>
<evidence type="ECO:0000256" key="1">
    <source>
        <dbReference type="SAM" id="MobiDB-lite"/>
    </source>
</evidence>
<gene>
    <name evidence="2" type="ordered locus">Deipe_4014</name>
</gene>
<proteinExistence type="predicted"/>
<dbReference type="PATRIC" id="fig|937777.3.peg.4030"/>
<evidence type="ECO:0000313" key="2">
    <source>
        <dbReference type="EMBL" id="AFZ69406.1"/>
    </source>
</evidence>
<geneLocation type="plasmid" evidence="2 3">
    <name>pDEIPE01</name>
</geneLocation>